<dbReference type="GO" id="GO:0004252">
    <property type="term" value="F:serine-type endopeptidase activity"/>
    <property type="evidence" value="ECO:0007669"/>
    <property type="project" value="TreeGrafter"/>
</dbReference>
<dbReference type="InterPro" id="IPR001881">
    <property type="entry name" value="EGF-like_Ca-bd_dom"/>
</dbReference>
<keyword evidence="8" id="KW-0677">Repeat</keyword>
<dbReference type="SMART" id="SM00042">
    <property type="entry name" value="CUB"/>
    <property type="match status" value="1"/>
</dbReference>
<dbReference type="CDD" id="cd00041">
    <property type="entry name" value="CUB"/>
    <property type="match status" value="1"/>
</dbReference>
<keyword evidence="16" id="KW-1185">Reference proteome</keyword>
<evidence type="ECO:0000256" key="5">
    <source>
        <dbReference type="ARBA" id="ARBA00022670"/>
    </source>
</evidence>
<dbReference type="OrthoDB" id="9985152at2759"/>
<dbReference type="Pfam" id="PF07645">
    <property type="entry name" value="EGF_CA"/>
    <property type="match status" value="1"/>
</dbReference>
<dbReference type="InterPro" id="IPR049883">
    <property type="entry name" value="NOTCH1_EGF-like"/>
</dbReference>
<keyword evidence="2" id="KW-0964">Secreted</keyword>
<comment type="caution">
    <text evidence="15">The sequence shown here is derived from an EMBL/GenBank/DDBJ whole genome shotgun (WGS) entry which is preliminary data.</text>
</comment>
<dbReference type="CDD" id="cd00054">
    <property type="entry name" value="EGF_CA"/>
    <property type="match status" value="1"/>
</dbReference>
<dbReference type="Gene3D" id="2.60.120.290">
    <property type="entry name" value="Spermadhesin, CUB domain"/>
    <property type="match status" value="1"/>
</dbReference>
<evidence type="ECO:0000256" key="13">
    <source>
        <dbReference type="SAM" id="SignalP"/>
    </source>
</evidence>
<gene>
    <name evidence="15" type="ORF">AGOR_G00135300</name>
</gene>
<evidence type="ECO:0000256" key="4">
    <source>
        <dbReference type="ARBA" id="ARBA00022588"/>
    </source>
</evidence>
<dbReference type="GO" id="GO:0005509">
    <property type="term" value="F:calcium ion binding"/>
    <property type="evidence" value="ECO:0007669"/>
    <property type="project" value="InterPro"/>
</dbReference>
<dbReference type="PANTHER" id="PTHR24255">
    <property type="entry name" value="COMPLEMENT COMPONENT 1, S SUBCOMPONENT-RELATED"/>
    <property type="match status" value="1"/>
</dbReference>
<dbReference type="PROSITE" id="PS01180">
    <property type="entry name" value="CUB"/>
    <property type="match status" value="1"/>
</dbReference>
<evidence type="ECO:0000259" key="14">
    <source>
        <dbReference type="PROSITE" id="PS01180"/>
    </source>
</evidence>
<dbReference type="FunFam" id="2.60.120.290:FF:000012">
    <property type="entry name" value="mannan-binding lectin serine protease 1 isoform X1"/>
    <property type="match status" value="1"/>
</dbReference>
<dbReference type="Pfam" id="PF00431">
    <property type="entry name" value="CUB"/>
    <property type="match status" value="1"/>
</dbReference>
<dbReference type="PANTHER" id="PTHR24255:SF10">
    <property type="entry name" value="MANNAN-BINDING LECTIN SERINE PROTEASE 2"/>
    <property type="match status" value="1"/>
</dbReference>
<evidence type="ECO:0000313" key="15">
    <source>
        <dbReference type="EMBL" id="KAI1892605.1"/>
    </source>
</evidence>
<dbReference type="InterPro" id="IPR018097">
    <property type="entry name" value="EGF_Ca-bd_CS"/>
</dbReference>
<keyword evidence="10" id="KW-0391">Immunity</keyword>
<comment type="subcellular location">
    <subcellularLocation>
        <location evidence="1">Secreted</location>
    </subcellularLocation>
</comment>
<keyword evidence="9" id="KW-0378">Hydrolase</keyword>
<keyword evidence="7 13" id="KW-0732">Signal</keyword>
<name>A0A8T3DDK8_9TELE</name>
<accession>A0A8T3DDK8</accession>
<dbReference type="SUPFAM" id="SSF57196">
    <property type="entry name" value="EGF/Laminin"/>
    <property type="match status" value="1"/>
</dbReference>
<dbReference type="FunFam" id="2.10.25.10:FF:000059">
    <property type="entry name" value="Mannan-binding lectin serine protease 1"/>
    <property type="match status" value="1"/>
</dbReference>
<dbReference type="GO" id="GO:0005615">
    <property type="term" value="C:extracellular space"/>
    <property type="evidence" value="ECO:0007669"/>
    <property type="project" value="TreeGrafter"/>
</dbReference>
<dbReference type="SUPFAM" id="SSF49854">
    <property type="entry name" value="Spermadhesin, CUB domain"/>
    <property type="match status" value="1"/>
</dbReference>
<evidence type="ECO:0000256" key="8">
    <source>
        <dbReference type="ARBA" id="ARBA00022737"/>
    </source>
</evidence>
<feature type="chain" id="PRO_5035895907" description="CUB domain-containing protein" evidence="13">
    <location>
        <begin position="18"/>
        <end position="188"/>
    </location>
</feature>
<dbReference type="SMART" id="SM00179">
    <property type="entry name" value="EGF_CA"/>
    <property type="match status" value="1"/>
</dbReference>
<dbReference type="Proteomes" id="UP000829720">
    <property type="component" value="Unassembled WGS sequence"/>
</dbReference>
<dbReference type="EMBL" id="JAERUA010000012">
    <property type="protein sequence ID" value="KAI1892605.1"/>
    <property type="molecule type" value="Genomic_DNA"/>
</dbReference>
<dbReference type="Gene3D" id="2.10.25.10">
    <property type="entry name" value="Laminin"/>
    <property type="match status" value="1"/>
</dbReference>
<feature type="domain" description="CUB" evidence="14">
    <location>
        <begin position="16"/>
        <end position="134"/>
    </location>
</feature>
<dbReference type="InterPro" id="IPR000859">
    <property type="entry name" value="CUB_dom"/>
</dbReference>
<sequence length="188" mass="21348">MISFVVSTVCLLPLSLGFELTGLYGSFISPQFPNSYPNNQHIVWNITVPKGHRVKLYFTHFSLEPSHLCEYDYIQVFSEGNETVKFCGETEKDYEDAPGNTAFYSAGNAMSVIFRSDYSNEARFTGFQAFYTTEDINECESTVDGEPICDHYCHNYVGGYYCTCRLGYLLHANKRACTGRNNMTEWAS</sequence>
<evidence type="ECO:0000256" key="7">
    <source>
        <dbReference type="ARBA" id="ARBA00022729"/>
    </source>
</evidence>
<feature type="signal peptide" evidence="13">
    <location>
        <begin position="1"/>
        <end position="17"/>
    </location>
</feature>
<dbReference type="GO" id="GO:0006508">
    <property type="term" value="P:proteolysis"/>
    <property type="evidence" value="ECO:0007669"/>
    <property type="project" value="UniProtKB-KW"/>
</dbReference>
<proteinExistence type="predicted"/>
<evidence type="ECO:0000313" key="16">
    <source>
        <dbReference type="Proteomes" id="UP000829720"/>
    </source>
</evidence>
<reference evidence="15" key="1">
    <citation type="submission" date="2021-01" db="EMBL/GenBank/DDBJ databases">
        <authorList>
            <person name="Zahm M."/>
            <person name="Roques C."/>
            <person name="Cabau C."/>
            <person name="Klopp C."/>
            <person name="Donnadieu C."/>
            <person name="Jouanno E."/>
            <person name="Lampietro C."/>
            <person name="Louis A."/>
            <person name="Herpin A."/>
            <person name="Echchiki A."/>
            <person name="Berthelot C."/>
            <person name="Parey E."/>
            <person name="Roest-Crollius H."/>
            <person name="Braasch I."/>
            <person name="Postlethwait J."/>
            <person name="Bobe J."/>
            <person name="Montfort J."/>
            <person name="Bouchez O."/>
            <person name="Begum T."/>
            <person name="Mejri S."/>
            <person name="Adams A."/>
            <person name="Chen W.-J."/>
            <person name="Guiguen Y."/>
        </authorList>
    </citation>
    <scope>NUCLEOTIDE SEQUENCE</scope>
    <source>
        <tissue evidence="15">Blood</tissue>
    </source>
</reference>
<keyword evidence="5" id="KW-0645">Protease</keyword>
<dbReference type="InterPro" id="IPR035914">
    <property type="entry name" value="Sperma_CUB_dom_sf"/>
</dbReference>
<evidence type="ECO:0000256" key="12">
    <source>
        <dbReference type="PROSITE-ProRule" id="PRU00059"/>
    </source>
</evidence>
<evidence type="ECO:0000256" key="9">
    <source>
        <dbReference type="ARBA" id="ARBA00022801"/>
    </source>
</evidence>
<dbReference type="AlphaFoldDB" id="A0A8T3DDK8"/>
<keyword evidence="3" id="KW-0245">EGF-like domain</keyword>
<dbReference type="InterPro" id="IPR000742">
    <property type="entry name" value="EGF"/>
</dbReference>
<dbReference type="PROSITE" id="PS01187">
    <property type="entry name" value="EGF_CA"/>
    <property type="match status" value="1"/>
</dbReference>
<evidence type="ECO:0000256" key="11">
    <source>
        <dbReference type="ARBA" id="ARBA00023157"/>
    </source>
</evidence>
<protein>
    <recommendedName>
        <fullName evidence="14">CUB domain-containing protein</fullName>
    </recommendedName>
</protein>
<keyword evidence="11" id="KW-1015">Disulfide bond</keyword>
<evidence type="ECO:0000256" key="2">
    <source>
        <dbReference type="ARBA" id="ARBA00022525"/>
    </source>
</evidence>
<evidence type="ECO:0000256" key="1">
    <source>
        <dbReference type="ARBA" id="ARBA00004613"/>
    </source>
</evidence>
<keyword evidence="6" id="KW-0479">Metal-binding</keyword>
<evidence type="ECO:0000256" key="3">
    <source>
        <dbReference type="ARBA" id="ARBA00022536"/>
    </source>
</evidence>
<dbReference type="GO" id="GO:0045087">
    <property type="term" value="P:innate immune response"/>
    <property type="evidence" value="ECO:0007669"/>
    <property type="project" value="UniProtKB-KW"/>
</dbReference>
<evidence type="ECO:0000256" key="10">
    <source>
        <dbReference type="ARBA" id="ARBA00022859"/>
    </source>
</evidence>
<evidence type="ECO:0000256" key="6">
    <source>
        <dbReference type="ARBA" id="ARBA00022723"/>
    </source>
</evidence>
<organism evidence="15 16">
    <name type="scientific">Albula goreensis</name>
    <dbReference type="NCBI Taxonomy" id="1534307"/>
    <lineage>
        <taxon>Eukaryota</taxon>
        <taxon>Metazoa</taxon>
        <taxon>Chordata</taxon>
        <taxon>Craniata</taxon>
        <taxon>Vertebrata</taxon>
        <taxon>Euteleostomi</taxon>
        <taxon>Actinopterygii</taxon>
        <taxon>Neopterygii</taxon>
        <taxon>Teleostei</taxon>
        <taxon>Albuliformes</taxon>
        <taxon>Albulidae</taxon>
        <taxon>Albula</taxon>
    </lineage>
</organism>
<comment type="caution">
    <text evidence="12">Lacks conserved residue(s) required for the propagation of feature annotation.</text>
</comment>
<keyword evidence="4" id="KW-0399">Innate immunity</keyword>
<dbReference type="PROSITE" id="PS01186">
    <property type="entry name" value="EGF_2"/>
    <property type="match status" value="1"/>
</dbReference>